<sequence length="92" mass="9947">MIREERQTVPPARGAVLYELGNSPIPRLPIRIADRGRLPSAGVRWSAAPRRRLPVRGAPLWSRSVGLGLGLGWRGDQGFPAPGCLADVRVTA</sequence>
<dbReference type="Proteomes" id="UP000063699">
    <property type="component" value="Chromosome"/>
</dbReference>
<evidence type="ECO:0000313" key="1">
    <source>
        <dbReference type="EMBL" id="ALG12881.1"/>
    </source>
</evidence>
<proteinExistence type="predicted"/>
<reference evidence="1 2" key="1">
    <citation type="submission" date="2015-07" db="EMBL/GenBank/DDBJ databases">
        <title>Genome sequencing of Kibdelosporangium phytohabitans.</title>
        <authorList>
            <person name="Qin S."/>
            <person name="Xing K."/>
        </authorList>
    </citation>
    <scope>NUCLEOTIDE SEQUENCE [LARGE SCALE GENOMIC DNA]</scope>
    <source>
        <strain evidence="1 2">KLBMP1111</strain>
    </source>
</reference>
<organism evidence="1 2">
    <name type="scientific">Kibdelosporangium phytohabitans</name>
    <dbReference type="NCBI Taxonomy" id="860235"/>
    <lineage>
        <taxon>Bacteria</taxon>
        <taxon>Bacillati</taxon>
        <taxon>Actinomycetota</taxon>
        <taxon>Actinomycetes</taxon>
        <taxon>Pseudonocardiales</taxon>
        <taxon>Pseudonocardiaceae</taxon>
        <taxon>Kibdelosporangium</taxon>
    </lineage>
</organism>
<dbReference type="KEGG" id="kphy:AOZ06_43900"/>
<dbReference type="AlphaFoldDB" id="A0A0N9I2L4"/>
<gene>
    <name evidence="1" type="ORF">AOZ06_43900</name>
</gene>
<name>A0A0N9I2L4_9PSEU</name>
<evidence type="ECO:0000313" key="2">
    <source>
        <dbReference type="Proteomes" id="UP000063699"/>
    </source>
</evidence>
<keyword evidence="2" id="KW-1185">Reference proteome</keyword>
<dbReference type="EMBL" id="CP012752">
    <property type="protein sequence ID" value="ALG12881.1"/>
    <property type="molecule type" value="Genomic_DNA"/>
</dbReference>
<dbReference type="RefSeq" id="WP_054294772.1">
    <property type="nucleotide sequence ID" value="NZ_CP012752.1"/>
</dbReference>
<accession>A0A0N9I2L4</accession>
<protein>
    <submittedName>
        <fullName evidence="1">Uncharacterized protein</fullName>
    </submittedName>
</protein>